<keyword evidence="2" id="KW-1185">Reference proteome</keyword>
<dbReference type="Proteomes" id="UP000620550">
    <property type="component" value="Unassembled WGS sequence"/>
</dbReference>
<proteinExistence type="predicted"/>
<name>A0ABQ3HSM5_9SPHI</name>
<sequence length="223" mass="24207">MLRTHLSRVKNTIEPKSSAIGATKAVGGSGGCVRGYVNGVLNVLYCPPQEPDMGDDWSNADYPVNPSEYYGIEPPVGSGPIMAPPKSAEEFDEEIDDTDLPDCMGSVLDTLKTLKGNSVANIIQKFAGQLPGYKLKFAQELIGGDEGLAQVAWVKNEMIDGYVTINFNTHRDVIQNVTDLAAATTILHESVHAYLYATTKMILQVRQLLTQSFLKNISSKKLG</sequence>
<dbReference type="EMBL" id="BNAF01000003">
    <property type="protein sequence ID" value="GHE29770.1"/>
    <property type="molecule type" value="Genomic_DNA"/>
</dbReference>
<comment type="caution">
    <text evidence="1">The sequence shown here is derived from an EMBL/GenBank/DDBJ whole genome shotgun (WGS) entry which is preliminary data.</text>
</comment>
<evidence type="ECO:0000313" key="1">
    <source>
        <dbReference type="EMBL" id="GHE29770.1"/>
    </source>
</evidence>
<organism evidence="1 2">
    <name type="scientific">Sphingobacterium griseoflavum</name>
    <dbReference type="NCBI Taxonomy" id="1474952"/>
    <lineage>
        <taxon>Bacteria</taxon>
        <taxon>Pseudomonadati</taxon>
        <taxon>Bacteroidota</taxon>
        <taxon>Sphingobacteriia</taxon>
        <taxon>Sphingobacteriales</taxon>
        <taxon>Sphingobacteriaceae</taxon>
        <taxon>Sphingobacterium</taxon>
    </lineage>
</organism>
<reference evidence="2" key="1">
    <citation type="journal article" date="2019" name="Int. J. Syst. Evol. Microbiol.">
        <title>The Global Catalogue of Microorganisms (GCM) 10K type strain sequencing project: providing services to taxonomists for standard genome sequencing and annotation.</title>
        <authorList>
            <consortium name="The Broad Institute Genomics Platform"/>
            <consortium name="The Broad Institute Genome Sequencing Center for Infectious Disease"/>
            <person name="Wu L."/>
            <person name="Ma J."/>
        </authorList>
    </citation>
    <scope>NUCLEOTIDE SEQUENCE [LARGE SCALE GENOMIC DNA]</scope>
    <source>
        <strain evidence="2">CGMCC 1.12966</strain>
    </source>
</reference>
<evidence type="ECO:0000313" key="2">
    <source>
        <dbReference type="Proteomes" id="UP000620550"/>
    </source>
</evidence>
<gene>
    <name evidence="1" type="ORF">GCM10017764_10970</name>
</gene>
<accession>A0ABQ3HSM5</accession>
<protein>
    <submittedName>
        <fullName evidence="1">Uncharacterized protein</fullName>
    </submittedName>
</protein>